<dbReference type="Proteomes" id="UP001732700">
    <property type="component" value="Chromosome 7A"/>
</dbReference>
<reference evidence="1" key="2">
    <citation type="submission" date="2025-09" db="UniProtKB">
        <authorList>
            <consortium name="EnsemblPlants"/>
        </authorList>
    </citation>
    <scope>IDENTIFICATION</scope>
</reference>
<organism evidence="1 2">
    <name type="scientific">Avena sativa</name>
    <name type="common">Oat</name>
    <dbReference type="NCBI Taxonomy" id="4498"/>
    <lineage>
        <taxon>Eukaryota</taxon>
        <taxon>Viridiplantae</taxon>
        <taxon>Streptophyta</taxon>
        <taxon>Embryophyta</taxon>
        <taxon>Tracheophyta</taxon>
        <taxon>Spermatophyta</taxon>
        <taxon>Magnoliopsida</taxon>
        <taxon>Liliopsida</taxon>
        <taxon>Poales</taxon>
        <taxon>Poaceae</taxon>
        <taxon>BOP clade</taxon>
        <taxon>Pooideae</taxon>
        <taxon>Poodae</taxon>
        <taxon>Poeae</taxon>
        <taxon>Poeae Chloroplast Group 1 (Aveneae type)</taxon>
        <taxon>Aveninae</taxon>
        <taxon>Avena</taxon>
    </lineage>
</organism>
<evidence type="ECO:0000313" key="2">
    <source>
        <dbReference type="Proteomes" id="UP001732700"/>
    </source>
</evidence>
<reference evidence="1" key="1">
    <citation type="submission" date="2021-05" db="EMBL/GenBank/DDBJ databases">
        <authorList>
            <person name="Scholz U."/>
            <person name="Mascher M."/>
            <person name="Fiebig A."/>
        </authorList>
    </citation>
    <scope>NUCLEOTIDE SEQUENCE [LARGE SCALE GENOMIC DNA]</scope>
</reference>
<evidence type="ECO:0000313" key="1">
    <source>
        <dbReference type="EnsemblPlants" id="AVESA.00010b.r2.7AG1216840.1.CDS"/>
    </source>
</evidence>
<proteinExistence type="predicted"/>
<name>A0ACD5ZS48_AVESA</name>
<dbReference type="EnsemblPlants" id="AVESA.00010b.r2.7AG1216840.1">
    <property type="protein sequence ID" value="AVESA.00010b.r2.7AG1216840.1.CDS"/>
    <property type="gene ID" value="AVESA.00010b.r2.7AG1216840"/>
</dbReference>
<sequence>MGVVHGRCDLVLGSLIPCALFYFLQLYIKRNRLPSSPAPGSPTAASRATPSGTAAEAVSKIHSTLSRGIISPRGSRPLRCGALARAGDEDSLYYAGLRCCVADPYHPASNPSGIIQLGLAENHLLLDLVRRWMEEHAGPAPGGDDEDRDLTIRGLATYQPYDGILTLKMVEALSRCSGLPREKATLKSIDYQVRLRKSFMELLMDDTSGKTTLRCVAPITKGQLYSQITWVKQHQV</sequence>
<accession>A0ACD5ZS48</accession>
<keyword evidence="2" id="KW-1185">Reference proteome</keyword>
<protein>
    <submittedName>
        <fullName evidence="1">Uncharacterized protein</fullName>
    </submittedName>
</protein>